<dbReference type="Proteomes" id="UP000247810">
    <property type="component" value="Unassembled WGS sequence"/>
</dbReference>
<reference evidence="1 2" key="1">
    <citation type="submission" date="2018-02" db="EMBL/GenBank/DDBJ databases">
        <title>The genomes of Aspergillus section Nigri reveals drivers in fungal speciation.</title>
        <authorList>
            <consortium name="DOE Joint Genome Institute"/>
            <person name="Vesth T.C."/>
            <person name="Nybo J."/>
            <person name="Theobald S."/>
            <person name="Brandl J."/>
            <person name="Frisvad J.C."/>
            <person name="Nielsen K.F."/>
            <person name="Lyhne E.K."/>
            <person name="Kogle M.E."/>
            <person name="Kuo A."/>
            <person name="Riley R."/>
            <person name="Clum A."/>
            <person name="Nolan M."/>
            <person name="Lipzen A."/>
            <person name="Salamov A."/>
            <person name="Henrissat B."/>
            <person name="Wiebenga A."/>
            <person name="De vries R.P."/>
            <person name="Grigoriev I.V."/>
            <person name="Mortensen U.H."/>
            <person name="Andersen M.R."/>
            <person name="Baker S.E."/>
        </authorList>
    </citation>
    <scope>NUCLEOTIDE SEQUENCE [LARGE SCALE GENOMIC DNA]</scope>
    <source>
        <strain evidence="1 2">CBS 707.79</strain>
    </source>
</reference>
<accession>A0A319DPY4</accession>
<dbReference type="EMBL" id="KZ825809">
    <property type="protein sequence ID" value="PYH98664.1"/>
    <property type="molecule type" value="Genomic_DNA"/>
</dbReference>
<gene>
    <name evidence="1" type="ORF">BO71DRAFT_32865</name>
</gene>
<sequence length="112" mass="12728">MPWYKPGFIGGVFVSSGREGRESGKVGGMCFATWGSGWWWWWWWLLSKRYLVLVGGGEWEVGFTWQLQHDQAFHTSLFAGFATSDIQIANDELSHLVLQTHDRPGLPGLDLV</sequence>
<protein>
    <submittedName>
        <fullName evidence="1">Uncharacterized protein</fullName>
    </submittedName>
</protein>
<dbReference type="AlphaFoldDB" id="A0A319DPY4"/>
<keyword evidence="2" id="KW-1185">Reference proteome</keyword>
<organism evidence="1 2">
    <name type="scientific">Aspergillus ellipticus CBS 707.79</name>
    <dbReference type="NCBI Taxonomy" id="1448320"/>
    <lineage>
        <taxon>Eukaryota</taxon>
        <taxon>Fungi</taxon>
        <taxon>Dikarya</taxon>
        <taxon>Ascomycota</taxon>
        <taxon>Pezizomycotina</taxon>
        <taxon>Eurotiomycetes</taxon>
        <taxon>Eurotiomycetidae</taxon>
        <taxon>Eurotiales</taxon>
        <taxon>Aspergillaceae</taxon>
        <taxon>Aspergillus</taxon>
        <taxon>Aspergillus subgen. Circumdati</taxon>
    </lineage>
</organism>
<evidence type="ECO:0000313" key="2">
    <source>
        <dbReference type="Proteomes" id="UP000247810"/>
    </source>
</evidence>
<evidence type="ECO:0000313" key="1">
    <source>
        <dbReference type="EMBL" id="PYH98664.1"/>
    </source>
</evidence>
<dbReference type="VEuPathDB" id="FungiDB:BO71DRAFT_32865"/>
<name>A0A319DPY4_9EURO</name>
<proteinExistence type="predicted"/>